<accession>A0A250X984</accession>
<sequence length="435" mass="49517">MKSFWKFIEGEWAKNLANRLSIPKERSVQNALDYERLFIACKQNEALHARAASLRINLNGISKQSIADAWRLINHQSLVMEARATSFPQQKKYVDHHIHSSLHHMALAMHQSLQKEGDLLEAAGRLLQVSNTADPDHKSTQPGRHISLQQLSQLIRHSLGFSLRVAPSKIDHPDAGRGVFLEGTALPGTLIALVPGLTYSRTQYKRMPNFPRIDIGNPYLSRTYEMDVIDSKPWGDGDQTCSPRMNMQQEEDSSNDLGGLNGRSWVQPTCPEARLLEVLEGRHPLAVGHMINHPEPGMQPNVLEVGFDWTLRPGEEPWLRVYIPNLPLVKQEEEEEDNQVEEISVRTDGDIMNREEQLRAWCQELLPGKPACKARGIALIATKFIKDGEEILQNYRLNPWGPRPLWYHPVNVEEDERRWAQLPLINVMAPPRSKL</sequence>
<dbReference type="OrthoDB" id="442460at2759"/>
<dbReference type="AlphaFoldDB" id="A0A250X984"/>
<comment type="caution">
    <text evidence="1">The sequence shown here is derived from an EMBL/GenBank/DDBJ whole genome shotgun (WGS) entry which is preliminary data.</text>
</comment>
<dbReference type="PANTHER" id="PTHR33524:SF1">
    <property type="entry name" value="SET DOMAIN-CONTAINING PROTEIN"/>
    <property type="match status" value="1"/>
</dbReference>
<proteinExistence type="predicted"/>
<evidence type="ECO:0000313" key="2">
    <source>
        <dbReference type="Proteomes" id="UP000232323"/>
    </source>
</evidence>
<reference evidence="1 2" key="1">
    <citation type="submission" date="2017-08" db="EMBL/GenBank/DDBJ databases">
        <title>Acidophilic green algal genome provides insights into adaptation to an acidic environment.</title>
        <authorList>
            <person name="Hirooka S."/>
            <person name="Hirose Y."/>
            <person name="Kanesaki Y."/>
            <person name="Higuchi S."/>
            <person name="Fujiwara T."/>
            <person name="Onuma R."/>
            <person name="Era A."/>
            <person name="Ohbayashi R."/>
            <person name="Uzuka A."/>
            <person name="Nozaki H."/>
            <person name="Yoshikawa H."/>
            <person name="Miyagishima S.Y."/>
        </authorList>
    </citation>
    <scope>NUCLEOTIDE SEQUENCE [LARGE SCALE GENOMIC DNA]</scope>
    <source>
        <strain evidence="1 2">NIES-2499</strain>
    </source>
</reference>
<dbReference type="Proteomes" id="UP000232323">
    <property type="component" value="Unassembled WGS sequence"/>
</dbReference>
<protein>
    <recommendedName>
        <fullName evidence="3">SET domain-containing protein</fullName>
    </recommendedName>
</protein>
<dbReference type="EMBL" id="BEGY01000044">
    <property type="protein sequence ID" value="GAX79643.1"/>
    <property type="molecule type" value="Genomic_DNA"/>
</dbReference>
<keyword evidence="2" id="KW-1185">Reference proteome</keyword>
<organism evidence="1 2">
    <name type="scientific">Chlamydomonas eustigma</name>
    <dbReference type="NCBI Taxonomy" id="1157962"/>
    <lineage>
        <taxon>Eukaryota</taxon>
        <taxon>Viridiplantae</taxon>
        <taxon>Chlorophyta</taxon>
        <taxon>core chlorophytes</taxon>
        <taxon>Chlorophyceae</taxon>
        <taxon>CS clade</taxon>
        <taxon>Chlamydomonadales</taxon>
        <taxon>Chlamydomonadaceae</taxon>
        <taxon>Chlamydomonas</taxon>
    </lineage>
</organism>
<dbReference type="InterPro" id="IPR040415">
    <property type="entry name" value="SETD9"/>
</dbReference>
<name>A0A250X984_9CHLO</name>
<dbReference type="PANTHER" id="PTHR33524">
    <property type="entry name" value="C5ORF35"/>
    <property type="match status" value="1"/>
</dbReference>
<gene>
    <name evidence="1" type="ORF">CEUSTIGMA_g7084.t1</name>
</gene>
<evidence type="ECO:0008006" key="3">
    <source>
        <dbReference type="Google" id="ProtNLM"/>
    </source>
</evidence>
<evidence type="ECO:0000313" key="1">
    <source>
        <dbReference type="EMBL" id="GAX79643.1"/>
    </source>
</evidence>